<dbReference type="SUPFAM" id="SSF75011">
    <property type="entry name" value="3-carboxy-cis,cis-mucoante lactonizing enzyme"/>
    <property type="match status" value="1"/>
</dbReference>
<dbReference type="VEuPathDB" id="FungiDB:M747DRAFT_346208"/>
<evidence type="ECO:0000256" key="1">
    <source>
        <dbReference type="ARBA" id="ARBA00005564"/>
    </source>
</evidence>
<protein>
    <submittedName>
        <fullName evidence="2">Putative isomerase YbhE</fullName>
    </submittedName>
</protein>
<dbReference type="PANTHER" id="PTHR30344">
    <property type="entry name" value="6-PHOSPHOGLUCONOLACTONASE-RELATED"/>
    <property type="match status" value="1"/>
</dbReference>
<comment type="similarity">
    <text evidence="1">Belongs to the cycloisomerase 2 family.</text>
</comment>
<dbReference type="EMBL" id="KZ851949">
    <property type="protein sequence ID" value="RDH15394.1"/>
    <property type="molecule type" value="Genomic_DNA"/>
</dbReference>
<dbReference type="InterPro" id="IPR050282">
    <property type="entry name" value="Cycloisomerase_2"/>
</dbReference>
<organism evidence="2 3">
    <name type="scientific">Aspergillus niger ATCC 13496</name>
    <dbReference type="NCBI Taxonomy" id="1353008"/>
    <lineage>
        <taxon>Eukaryota</taxon>
        <taxon>Fungi</taxon>
        <taxon>Dikarya</taxon>
        <taxon>Ascomycota</taxon>
        <taxon>Pezizomycotina</taxon>
        <taxon>Eurotiomycetes</taxon>
        <taxon>Eurotiomycetidae</taxon>
        <taxon>Eurotiales</taxon>
        <taxon>Aspergillaceae</taxon>
        <taxon>Aspergillus</taxon>
        <taxon>Aspergillus subgen. Circumdati</taxon>
    </lineage>
</organism>
<sequence length="392" mass="42912">MSPWNVMQYRLLLAGDRADFTTLGLDLKTGKLSILANYAAPFNASWVELSSSQRGLDQLVGLSEGVESGLLYTFEIDHLKRACTITSQLPTLGAPGHFIKLRDNAALALGTYLGGSIALYPISMTDDGKMLLQNAPRAEILPDFPYQSVGHGPNKGRQQQCHVHQILEDSRGILYAPDLGSDRVWILRRDGVQHLEVCGWLQCPPGTGARHAVLTPNETIMYVIGELSHTVIAFDVSAAPAEGIPPIDGFAPSIIPPEVHPDHQGMMDSAEICLHPSLPNVIYASNRWERHIAQREPYLRNVPRDLPPGDAIAIIRLSSDGRKVIDIKQVRTGVDVIRGMRLSDDGRYVVVVGQEGGGVEVYEINGDKGDEWTLIAAMKEGLENGIKHAIWL</sequence>
<proteinExistence type="inferred from homology"/>
<reference evidence="2 3" key="1">
    <citation type="submission" date="2018-07" db="EMBL/GenBank/DDBJ databases">
        <title>Section-level genome sequencing of Aspergillus section Nigri to investigate inter- and intra-species variation.</title>
        <authorList>
            <consortium name="DOE Joint Genome Institute"/>
            <person name="Vesth T.C."/>
            <person name="Nybo J.L."/>
            <person name="Theobald S."/>
            <person name="Frisvad J.C."/>
            <person name="Larsen T.O."/>
            <person name="Nielsen K.F."/>
            <person name="Hoof J.B."/>
            <person name="Brandl J."/>
            <person name="Salamov A."/>
            <person name="Riley R."/>
            <person name="Gladden J.M."/>
            <person name="Phatale P."/>
            <person name="Nielsen M.T."/>
            <person name="Lyhne E.K."/>
            <person name="Kogle M.E."/>
            <person name="Strasser K."/>
            <person name="McDonnell E."/>
            <person name="Barry K."/>
            <person name="Clum A."/>
            <person name="Chen C."/>
            <person name="Nolan M."/>
            <person name="Sandor L."/>
            <person name="Kuo A."/>
            <person name="Lipzen A."/>
            <person name="Hainaut M."/>
            <person name="Drula E."/>
            <person name="Tsang A."/>
            <person name="Magnuson J.K."/>
            <person name="Henrissat B."/>
            <person name="Wiebenga A."/>
            <person name="Simmons B.A."/>
            <person name="Makela M.R."/>
            <person name="De vries R.P."/>
            <person name="Grigoriev I.V."/>
            <person name="Mortensen U.H."/>
            <person name="Baker S.E."/>
            <person name="Andersen M.R."/>
        </authorList>
    </citation>
    <scope>NUCLEOTIDE SEQUENCE [LARGE SCALE GENOMIC DNA]</scope>
    <source>
        <strain evidence="2 3">ATCC 13496</strain>
    </source>
</reference>
<evidence type="ECO:0000313" key="2">
    <source>
        <dbReference type="EMBL" id="RDH15394.1"/>
    </source>
</evidence>
<gene>
    <name evidence="2" type="ORF">M747DRAFT_346208</name>
</gene>
<evidence type="ECO:0000313" key="3">
    <source>
        <dbReference type="Proteomes" id="UP000253845"/>
    </source>
</evidence>
<accession>A0A370BIK2</accession>
<dbReference type="Proteomes" id="UP000253845">
    <property type="component" value="Unassembled WGS sequence"/>
</dbReference>
<dbReference type="InterPro" id="IPR015943">
    <property type="entry name" value="WD40/YVTN_repeat-like_dom_sf"/>
</dbReference>
<dbReference type="InterPro" id="IPR019405">
    <property type="entry name" value="Lactonase_7-beta_prop"/>
</dbReference>
<dbReference type="AlphaFoldDB" id="A0A370BIK2"/>
<dbReference type="Pfam" id="PF10282">
    <property type="entry name" value="Lactonase"/>
    <property type="match status" value="1"/>
</dbReference>
<keyword evidence="2" id="KW-0413">Isomerase</keyword>
<dbReference type="Gene3D" id="2.130.10.10">
    <property type="entry name" value="YVTN repeat-like/Quinoprotein amine dehydrogenase"/>
    <property type="match status" value="1"/>
</dbReference>
<name>A0A370BIK2_ASPNG</name>
<dbReference type="PANTHER" id="PTHR30344:SF7">
    <property type="entry name" value="DUF2415 DOMAIN-CONTAINING PROTEIN"/>
    <property type="match status" value="1"/>
</dbReference>
<dbReference type="GO" id="GO:0017057">
    <property type="term" value="F:6-phosphogluconolactonase activity"/>
    <property type="evidence" value="ECO:0007669"/>
    <property type="project" value="TreeGrafter"/>
</dbReference>
<dbReference type="GO" id="GO:0016853">
    <property type="term" value="F:isomerase activity"/>
    <property type="evidence" value="ECO:0007669"/>
    <property type="project" value="UniProtKB-KW"/>
</dbReference>